<protein>
    <submittedName>
        <fullName evidence="1">Uncharacterized protein</fullName>
    </submittedName>
</protein>
<organism evidence="1 2">
    <name type="scientific">Oryzias melastigma</name>
    <name type="common">Marine medaka</name>
    <dbReference type="NCBI Taxonomy" id="30732"/>
    <lineage>
        <taxon>Eukaryota</taxon>
        <taxon>Metazoa</taxon>
        <taxon>Chordata</taxon>
        <taxon>Craniata</taxon>
        <taxon>Vertebrata</taxon>
        <taxon>Euteleostomi</taxon>
        <taxon>Actinopterygii</taxon>
        <taxon>Neopterygii</taxon>
        <taxon>Teleostei</taxon>
        <taxon>Neoteleostei</taxon>
        <taxon>Acanthomorphata</taxon>
        <taxon>Ovalentaria</taxon>
        <taxon>Atherinomorphae</taxon>
        <taxon>Beloniformes</taxon>
        <taxon>Adrianichthyidae</taxon>
        <taxon>Oryziinae</taxon>
        <taxon>Oryzias</taxon>
    </lineage>
</organism>
<proteinExistence type="predicted"/>
<evidence type="ECO:0000313" key="2">
    <source>
        <dbReference type="Proteomes" id="UP000646548"/>
    </source>
</evidence>
<comment type="caution">
    <text evidence="1">The sequence shown here is derived from an EMBL/GenBank/DDBJ whole genome shotgun (WGS) entry which is preliminary data.</text>
</comment>
<evidence type="ECO:0000313" key="1">
    <source>
        <dbReference type="EMBL" id="KAF6738993.1"/>
    </source>
</evidence>
<sequence length="150" mass="16674">MSYRMIRFCSRKSAHRRVQSCSPAAAHATTAPHEPPRLYQGCTSGDNVEKCSGVMMGAFSDRADQALSADFDRDGFRGILEEVQRLHGLPAALNSNVSSVLLSPNQEADRSSSDLLQRNRFCLQVLTLPADHHFTSLFWLLTFTVVPLHQ</sequence>
<name>A0A834FR45_ORYME</name>
<dbReference type="AlphaFoldDB" id="A0A834FR45"/>
<dbReference type="Proteomes" id="UP000646548">
    <property type="component" value="Unassembled WGS sequence"/>
</dbReference>
<reference evidence="1" key="1">
    <citation type="journal article" name="BMC Genomics">
        <title>Long-read sequencing and de novo genome assembly of marine medaka (Oryzias melastigma).</title>
        <authorList>
            <person name="Liang P."/>
            <person name="Saqib H.S.A."/>
            <person name="Ni X."/>
            <person name="Shen Y."/>
        </authorList>
    </citation>
    <scope>NUCLEOTIDE SEQUENCE</scope>
    <source>
        <strain evidence="1">Bigg-433</strain>
    </source>
</reference>
<gene>
    <name evidence="1" type="ORF">FQA47_021768</name>
</gene>
<accession>A0A834FR45</accession>
<dbReference type="EMBL" id="WKFB01000016">
    <property type="protein sequence ID" value="KAF6738993.1"/>
    <property type="molecule type" value="Genomic_DNA"/>
</dbReference>